<dbReference type="EMBL" id="REFH01000008">
    <property type="protein sequence ID" value="RMA77272.1"/>
    <property type="molecule type" value="Genomic_DNA"/>
</dbReference>
<dbReference type="Pfam" id="PF14129">
    <property type="entry name" value="DUF4296"/>
    <property type="match status" value="1"/>
</dbReference>
<evidence type="ECO:0000313" key="3">
    <source>
        <dbReference type="Proteomes" id="UP000280368"/>
    </source>
</evidence>
<dbReference type="PROSITE" id="PS51257">
    <property type="entry name" value="PROKAR_LIPOPROTEIN"/>
    <property type="match status" value="1"/>
</dbReference>
<organism evidence="2 3">
    <name type="scientific">Flavobacterium weaverense</name>
    <dbReference type="NCBI Taxonomy" id="271156"/>
    <lineage>
        <taxon>Bacteria</taxon>
        <taxon>Pseudomonadati</taxon>
        <taxon>Bacteroidota</taxon>
        <taxon>Flavobacteriia</taxon>
        <taxon>Flavobacteriales</taxon>
        <taxon>Flavobacteriaceae</taxon>
        <taxon>Flavobacterium</taxon>
    </lineage>
</organism>
<protein>
    <submittedName>
        <fullName evidence="2">Uncharacterized protein DUF4296</fullName>
    </submittedName>
</protein>
<sequence>MKKLVLFLATVTLFLSCKEDVVKKPAGLIKKDVMVDIIYDISLLDAIKYQNPKYIDSFKINPQKFILKKYKVDSLQFANSNVYYSADYENYKLMFDEVAKRLEQKETVTDSLIKLESKKLKKAKKTKISEKSIPVDTLVRGRKQLINKNVIKQPVLQREALQ</sequence>
<feature type="domain" description="DUF4296" evidence="1">
    <location>
        <begin position="25"/>
        <end position="106"/>
    </location>
</feature>
<dbReference type="Proteomes" id="UP000280368">
    <property type="component" value="Unassembled WGS sequence"/>
</dbReference>
<proteinExistence type="predicted"/>
<accession>A0A3M0ADP6</accession>
<evidence type="ECO:0000313" key="2">
    <source>
        <dbReference type="EMBL" id="RMA77272.1"/>
    </source>
</evidence>
<gene>
    <name evidence="2" type="ORF">BC961_1271</name>
</gene>
<comment type="caution">
    <text evidence="2">The sequence shown here is derived from an EMBL/GenBank/DDBJ whole genome shotgun (WGS) entry which is preliminary data.</text>
</comment>
<dbReference type="OrthoDB" id="1525222at2"/>
<dbReference type="InterPro" id="IPR025381">
    <property type="entry name" value="DUF4296"/>
</dbReference>
<dbReference type="AlphaFoldDB" id="A0A3M0ADP6"/>
<reference evidence="2 3" key="1">
    <citation type="submission" date="2018-10" db="EMBL/GenBank/DDBJ databases">
        <title>Genomic Encyclopedia of Archaeal and Bacterial Type Strains, Phase II (KMG-II): from individual species to whole genera.</title>
        <authorList>
            <person name="Goeker M."/>
        </authorList>
    </citation>
    <scope>NUCLEOTIDE SEQUENCE [LARGE SCALE GENOMIC DNA]</scope>
    <source>
        <strain evidence="2 3">DSM 19727</strain>
    </source>
</reference>
<name>A0A3M0ADP6_9FLAO</name>
<dbReference type="RefSeq" id="WP_121924960.1">
    <property type="nucleotide sequence ID" value="NZ_CBCSGA010000001.1"/>
</dbReference>
<keyword evidence="3" id="KW-1185">Reference proteome</keyword>
<evidence type="ECO:0000259" key="1">
    <source>
        <dbReference type="Pfam" id="PF14129"/>
    </source>
</evidence>